<dbReference type="Gene3D" id="1.10.510.10">
    <property type="entry name" value="Transferase(Phosphotransferase) domain 1"/>
    <property type="match status" value="1"/>
</dbReference>
<sequence>MPAPDGSPLSSREAPIRRLLKLMRGRLAQHVQEPMVLRRQGSGALLPAHAHLPSMVASEKLSPRLGQGACPEIKLLVSYGGHFEQDAHGKWLYKGGTRYIDSVLVSMTYSEVAFRWSEKVDSDFQELKYKLPEDDLDPDQLITVRDDTDLQEMVKEYFGGLAKSRGGTASRLSVYLFFDNSREPLTPAEYQDAYSFFKSSSASRLVAGSRVNSNLPASSLGSNNSMESARTAAAAAQRLPQKDADMIEQAREAAADVEWLHEQESKIERAQTREDELGMYTLEDSAFLPSETSDPSSANQADTEEKPRYRTQDRLILEQLATSPKPRYFVSGHTDDGLGNRHAQPEMETPMAEKLPALPSQLFGSPAPDVMAYLEKFKASQPGFHLPSHVSDFGKGHTLDLAFIMEERRHELAYLHRQENTLAQPGARGQVSIQPVITPGMLALPHSTFTPGRADGDATMRQGSVGLDTQASGSLASSLLSHVHRVPLSEVTHLQDLGCGTFGNVWLGHNATFGKVAVKTVKPGNKAGSAHNFWREAEMLASLNHPNVLRVYGVVVDSPTAGPDSLGTLGSPIDRPVVGIMTEYMRGGSLSTHLAYLAQHRMFIPMAPRAELALHAVKGLAYLHDMNVVHFDLKPENLLLDTPLNLLDPNYPVPVVKVADFGLSKHKLKHHVPDVLNLRGTLPYMAPELATNSLCVSEKVDVWSLGVVLWEMLTLQTPFGDCTPQEILAGLMSARPPEIPSWCEPEWAHLLECCWEPNPQNRCSLRHLSETLQRIIDEY</sequence>
<dbReference type="GO" id="GO:0005524">
    <property type="term" value="F:ATP binding"/>
    <property type="evidence" value="ECO:0007669"/>
    <property type="project" value="UniProtKB-UniRule"/>
</dbReference>
<dbReference type="InterPro" id="IPR011009">
    <property type="entry name" value="Kinase-like_dom_sf"/>
</dbReference>
<feature type="binding site" evidence="6">
    <location>
        <position position="519"/>
    </location>
    <ligand>
        <name>ATP</name>
        <dbReference type="ChEBI" id="CHEBI:30616"/>
    </ligand>
</feature>
<dbReference type="PROSITE" id="PS50011">
    <property type="entry name" value="PROTEIN_KINASE_DOM"/>
    <property type="match status" value="1"/>
</dbReference>
<protein>
    <recommendedName>
        <fullName evidence="8">Protein kinase domain-containing protein</fullName>
    </recommendedName>
</protein>
<dbReference type="GO" id="GO:0004674">
    <property type="term" value="F:protein serine/threonine kinase activity"/>
    <property type="evidence" value="ECO:0007669"/>
    <property type="project" value="TreeGrafter"/>
</dbReference>
<evidence type="ECO:0000256" key="5">
    <source>
        <dbReference type="ARBA" id="ARBA00022840"/>
    </source>
</evidence>
<feature type="compositionally biased region" description="Polar residues" evidence="7">
    <location>
        <begin position="290"/>
        <end position="301"/>
    </location>
</feature>
<keyword evidence="2" id="KW-0808">Transferase</keyword>
<keyword evidence="1" id="KW-0723">Serine/threonine-protein kinase</keyword>
<keyword evidence="10" id="KW-1185">Reference proteome</keyword>
<dbReference type="InterPro" id="IPR008271">
    <property type="entry name" value="Ser/Thr_kinase_AS"/>
</dbReference>
<dbReference type="InterPro" id="IPR001245">
    <property type="entry name" value="Ser-Thr/Tyr_kinase_cat_dom"/>
</dbReference>
<keyword evidence="3 6" id="KW-0547">Nucleotide-binding</keyword>
<dbReference type="Pfam" id="PF07714">
    <property type="entry name" value="PK_Tyr_Ser-Thr"/>
    <property type="match status" value="1"/>
</dbReference>
<evidence type="ECO:0000256" key="1">
    <source>
        <dbReference type="ARBA" id="ARBA00022527"/>
    </source>
</evidence>
<dbReference type="InterPro" id="IPR000719">
    <property type="entry name" value="Prot_kinase_dom"/>
</dbReference>
<dbReference type="AlphaFoldDB" id="A0AAV1I7U8"/>
<name>A0AAV1I7U8_9CHLO</name>
<feature type="domain" description="Protein kinase" evidence="8">
    <location>
        <begin position="491"/>
        <end position="779"/>
    </location>
</feature>
<feature type="compositionally biased region" description="Polar residues" evidence="7">
    <location>
        <begin position="213"/>
        <end position="228"/>
    </location>
</feature>
<keyword evidence="5 6" id="KW-0067">ATP-binding</keyword>
<dbReference type="InterPro" id="IPR051681">
    <property type="entry name" value="Ser/Thr_Kinases-Pseudokinases"/>
</dbReference>
<dbReference type="PANTHER" id="PTHR44329">
    <property type="entry name" value="SERINE/THREONINE-PROTEIN KINASE TNNI3K-RELATED"/>
    <property type="match status" value="1"/>
</dbReference>
<dbReference type="InterPro" id="IPR017441">
    <property type="entry name" value="Protein_kinase_ATP_BS"/>
</dbReference>
<dbReference type="PROSITE" id="PS00107">
    <property type="entry name" value="PROTEIN_KINASE_ATP"/>
    <property type="match status" value="1"/>
</dbReference>
<gene>
    <name evidence="9" type="ORF">CVIRNUC_005501</name>
</gene>
<dbReference type="PANTHER" id="PTHR44329:SF25">
    <property type="entry name" value="PROTEIN KINASE DOMAIN-CONTAINING PROTEIN"/>
    <property type="match status" value="1"/>
</dbReference>
<reference evidence="9 10" key="1">
    <citation type="submission" date="2023-10" db="EMBL/GenBank/DDBJ databases">
        <authorList>
            <person name="Maclean D."/>
            <person name="Macfadyen A."/>
        </authorList>
    </citation>
    <scope>NUCLEOTIDE SEQUENCE [LARGE SCALE GENOMIC DNA]</scope>
</reference>
<evidence type="ECO:0000313" key="9">
    <source>
        <dbReference type="EMBL" id="CAK0781900.1"/>
    </source>
</evidence>
<evidence type="ECO:0000313" key="10">
    <source>
        <dbReference type="Proteomes" id="UP001314263"/>
    </source>
</evidence>
<dbReference type="EMBL" id="CAUYUE010000006">
    <property type="protein sequence ID" value="CAK0781900.1"/>
    <property type="molecule type" value="Genomic_DNA"/>
</dbReference>
<dbReference type="SUPFAM" id="SSF56112">
    <property type="entry name" value="Protein kinase-like (PK-like)"/>
    <property type="match status" value="1"/>
</dbReference>
<evidence type="ECO:0000259" key="8">
    <source>
        <dbReference type="PROSITE" id="PS50011"/>
    </source>
</evidence>
<dbReference type="Proteomes" id="UP001314263">
    <property type="component" value="Unassembled WGS sequence"/>
</dbReference>
<feature type="region of interest" description="Disordered" evidence="7">
    <location>
        <begin position="213"/>
        <end position="235"/>
    </location>
</feature>
<dbReference type="SMART" id="SM00220">
    <property type="entry name" value="S_TKc"/>
    <property type="match status" value="1"/>
</dbReference>
<evidence type="ECO:0000256" key="3">
    <source>
        <dbReference type="ARBA" id="ARBA00022741"/>
    </source>
</evidence>
<dbReference type="PROSITE" id="PS00108">
    <property type="entry name" value="PROTEIN_KINASE_ST"/>
    <property type="match status" value="1"/>
</dbReference>
<comment type="caution">
    <text evidence="9">The sequence shown here is derived from an EMBL/GenBank/DDBJ whole genome shotgun (WGS) entry which is preliminary data.</text>
</comment>
<proteinExistence type="predicted"/>
<evidence type="ECO:0000256" key="7">
    <source>
        <dbReference type="SAM" id="MobiDB-lite"/>
    </source>
</evidence>
<feature type="region of interest" description="Disordered" evidence="7">
    <location>
        <begin position="286"/>
        <end position="311"/>
    </location>
</feature>
<evidence type="ECO:0000256" key="6">
    <source>
        <dbReference type="PROSITE-ProRule" id="PRU10141"/>
    </source>
</evidence>
<evidence type="ECO:0000256" key="2">
    <source>
        <dbReference type="ARBA" id="ARBA00022679"/>
    </source>
</evidence>
<evidence type="ECO:0000256" key="4">
    <source>
        <dbReference type="ARBA" id="ARBA00022777"/>
    </source>
</evidence>
<organism evidence="9 10">
    <name type="scientific">Coccomyxa viridis</name>
    <dbReference type="NCBI Taxonomy" id="1274662"/>
    <lineage>
        <taxon>Eukaryota</taxon>
        <taxon>Viridiplantae</taxon>
        <taxon>Chlorophyta</taxon>
        <taxon>core chlorophytes</taxon>
        <taxon>Trebouxiophyceae</taxon>
        <taxon>Trebouxiophyceae incertae sedis</taxon>
        <taxon>Coccomyxaceae</taxon>
        <taxon>Coccomyxa</taxon>
    </lineage>
</organism>
<keyword evidence="4" id="KW-0418">Kinase</keyword>
<accession>A0AAV1I7U8</accession>